<accession>A0A6J8E2H4</accession>
<organism evidence="1 2">
    <name type="scientific">Mytilus coruscus</name>
    <name type="common">Sea mussel</name>
    <dbReference type="NCBI Taxonomy" id="42192"/>
    <lineage>
        <taxon>Eukaryota</taxon>
        <taxon>Metazoa</taxon>
        <taxon>Spiralia</taxon>
        <taxon>Lophotrochozoa</taxon>
        <taxon>Mollusca</taxon>
        <taxon>Bivalvia</taxon>
        <taxon>Autobranchia</taxon>
        <taxon>Pteriomorphia</taxon>
        <taxon>Mytilida</taxon>
        <taxon>Mytiloidea</taxon>
        <taxon>Mytilidae</taxon>
        <taxon>Mytilinae</taxon>
        <taxon>Mytilus</taxon>
    </lineage>
</organism>
<evidence type="ECO:0000313" key="1">
    <source>
        <dbReference type="EMBL" id="CAC5414650.1"/>
    </source>
</evidence>
<sequence>MEHWINNLRKEPLDILLWRAQMCSYVEQTYESGNKQMRIIDWTEFSKGRFKPDVKINTYAVAIVSNHSHHHGFDGQIEHNTFFLVDPPKKNSEKAENILNSKLLNFRSCNGTRDREDFPKRNIIVKQMSTLFSVHAIISDYFIDSKMNSVYLLVFTRNNSECAMLKHALIFMTAVNFIPGTFNLLDKEKYQNISILEHPFQKKIYVTKDGHNHHLKFIHSTEGSEACLSNFPHVPGGHFYTKYMKLFSVDRAAITLSICPCRWHRDFFVIYWRDYSTKCRFKDHPADIEAKLKKLAKGEKLIVIEEPHQPCHRNTDFCNDN</sequence>
<protein>
    <submittedName>
        <fullName evidence="1">Uncharacterized protein</fullName>
    </submittedName>
</protein>
<proteinExistence type="predicted"/>
<name>A0A6J8E2H4_MYTCO</name>
<dbReference type="AlphaFoldDB" id="A0A6J8E2H4"/>
<keyword evidence="2" id="KW-1185">Reference proteome</keyword>
<dbReference type="EMBL" id="CACVKT020008352">
    <property type="protein sequence ID" value="CAC5414650.1"/>
    <property type="molecule type" value="Genomic_DNA"/>
</dbReference>
<evidence type="ECO:0000313" key="2">
    <source>
        <dbReference type="Proteomes" id="UP000507470"/>
    </source>
</evidence>
<gene>
    <name evidence="1" type="ORF">MCOR_47414</name>
</gene>
<dbReference type="Proteomes" id="UP000507470">
    <property type="component" value="Unassembled WGS sequence"/>
</dbReference>
<reference evidence="1 2" key="1">
    <citation type="submission" date="2020-06" db="EMBL/GenBank/DDBJ databases">
        <authorList>
            <person name="Li R."/>
            <person name="Bekaert M."/>
        </authorList>
    </citation>
    <scope>NUCLEOTIDE SEQUENCE [LARGE SCALE GENOMIC DNA]</scope>
    <source>
        <strain evidence="2">wild</strain>
    </source>
</reference>